<dbReference type="PANTHER" id="PTHR46333:SF2">
    <property type="entry name" value="CYTOKINESIS PROTEIN 3"/>
    <property type="match status" value="1"/>
</dbReference>
<evidence type="ECO:0000259" key="2">
    <source>
        <dbReference type="SMART" id="SM00460"/>
    </source>
</evidence>
<proteinExistence type="predicted"/>
<organism evidence="3 4">
    <name type="scientific">Vagococcus allomyrinae</name>
    <dbReference type="NCBI Taxonomy" id="2794353"/>
    <lineage>
        <taxon>Bacteria</taxon>
        <taxon>Bacillati</taxon>
        <taxon>Bacillota</taxon>
        <taxon>Bacilli</taxon>
        <taxon>Lactobacillales</taxon>
        <taxon>Enterococcaceae</taxon>
        <taxon>Vagococcus</taxon>
    </lineage>
</organism>
<feature type="transmembrane region" description="Helical" evidence="1">
    <location>
        <begin position="12"/>
        <end position="32"/>
    </location>
</feature>
<sequence>MKAQKTQKRRKIIMVVCLIVIAITSTLGSLIVQHQLSEKQLLAITTGANMTNELSKLFSTALLSGKEEVDLSAFSMSDKELTADLVKNAYSEAYFQSPYMIGTTERLKNYDETTKIATIDYDINEWQRKRKQVKAHRKVQAIVKDKIYYEMDDLQKAQVLNDYLCETITYSKRSELLGTADDIRNVYGAIIEKKAVCLGYAYAYKALMDEVGIPCVVVVGHAREYHAWNKISIDGKWRVVDVTWNDSPQNKNQYFNLTDAENADHEQYDYFVLSEYVADYIAN</sequence>
<dbReference type="GO" id="GO:0005737">
    <property type="term" value="C:cytoplasm"/>
    <property type="evidence" value="ECO:0007669"/>
    <property type="project" value="TreeGrafter"/>
</dbReference>
<dbReference type="AlphaFoldDB" id="A0A940SVW2"/>
<dbReference type="EMBL" id="JAEEGA010000009">
    <property type="protein sequence ID" value="MBP1042314.1"/>
    <property type="molecule type" value="Genomic_DNA"/>
</dbReference>
<comment type="caution">
    <text evidence="3">The sequence shown here is derived from an EMBL/GenBank/DDBJ whole genome shotgun (WGS) entry which is preliminary data.</text>
</comment>
<dbReference type="SUPFAM" id="SSF54001">
    <property type="entry name" value="Cysteine proteinases"/>
    <property type="match status" value="1"/>
</dbReference>
<reference evidence="3" key="1">
    <citation type="submission" date="2020-12" db="EMBL/GenBank/DDBJ databases">
        <title>Vagococcus allomyrinae sp. nov. and Enterococcus lavae sp. nov., isolated from the larvae of Allomyrina dichotoma.</title>
        <authorList>
            <person name="Lee S.D."/>
        </authorList>
    </citation>
    <scope>NUCLEOTIDE SEQUENCE</scope>
    <source>
        <strain evidence="3">BWB3-3</strain>
    </source>
</reference>
<protein>
    <recommendedName>
        <fullName evidence="2">Transglutaminase-like domain-containing protein</fullName>
    </recommendedName>
</protein>
<dbReference type="PANTHER" id="PTHR46333">
    <property type="entry name" value="CYTOKINESIS PROTEIN 3"/>
    <property type="match status" value="1"/>
</dbReference>
<dbReference type="RefSeq" id="WP_209529366.1">
    <property type="nucleotide sequence ID" value="NZ_JAEEGA010000009.1"/>
</dbReference>
<dbReference type="InterPro" id="IPR002931">
    <property type="entry name" value="Transglutaminase-like"/>
</dbReference>
<name>A0A940SVW2_9ENTE</name>
<evidence type="ECO:0000313" key="3">
    <source>
        <dbReference type="EMBL" id="MBP1042314.1"/>
    </source>
</evidence>
<evidence type="ECO:0000256" key="1">
    <source>
        <dbReference type="SAM" id="Phobius"/>
    </source>
</evidence>
<gene>
    <name evidence="3" type="ORF">I6N95_14940</name>
</gene>
<dbReference type="Proteomes" id="UP000674938">
    <property type="component" value="Unassembled WGS sequence"/>
</dbReference>
<dbReference type="Gene3D" id="3.10.620.30">
    <property type="match status" value="1"/>
</dbReference>
<feature type="domain" description="Transglutaminase-like" evidence="2">
    <location>
        <begin position="189"/>
        <end position="244"/>
    </location>
</feature>
<keyword evidence="1" id="KW-1133">Transmembrane helix</keyword>
<keyword evidence="1" id="KW-0812">Transmembrane</keyword>
<dbReference type="InterPro" id="IPR052557">
    <property type="entry name" value="CAP/Cytokinesis_protein"/>
</dbReference>
<evidence type="ECO:0000313" key="4">
    <source>
        <dbReference type="Proteomes" id="UP000674938"/>
    </source>
</evidence>
<keyword evidence="4" id="KW-1185">Reference proteome</keyword>
<keyword evidence="1" id="KW-0472">Membrane</keyword>
<accession>A0A940SVW2</accession>
<dbReference type="InterPro" id="IPR038765">
    <property type="entry name" value="Papain-like_cys_pep_sf"/>
</dbReference>
<dbReference type="SMART" id="SM00460">
    <property type="entry name" value="TGc"/>
    <property type="match status" value="1"/>
</dbReference>
<dbReference type="Pfam" id="PF01841">
    <property type="entry name" value="Transglut_core"/>
    <property type="match status" value="1"/>
</dbReference>